<evidence type="ECO:0000313" key="3">
    <source>
        <dbReference type="EMBL" id="MDN3710357.1"/>
    </source>
</evidence>
<evidence type="ECO:0000313" key="4">
    <source>
        <dbReference type="Proteomes" id="UP001242368"/>
    </source>
</evidence>
<dbReference type="EMBL" id="JAUFQU010000083">
    <property type="protein sequence ID" value="MDN3710321.1"/>
    <property type="molecule type" value="Genomic_DNA"/>
</dbReference>
<dbReference type="Proteomes" id="UP001242368">
    <property type="component" value="Unassembled WGS sequence"/>
</dbReference>
<reference evidence="2" key="3">
    <citation type="submission" date="2023-06" db="EMBL/GenBank/DDBJ databases">
        <authorList>
            <person name="Lucena T."/>
            <person name="Sun Q."/>
        </authorList>
    </citation>
    <scope>NUCLEOTIDE SEQUENCE</scope>
    <source>
        <strain evidence="2">CECT 7184</strain>
    </source>
</reference>
<organism evidence="2 4">
    <name type="scientific">Paenimyroides ceti</name>
    <dbReference type="NCBI Taxonomy" id="395087"/>
    <lineage>
        <taxon>Bacteria</taxon>
        <taxon>Pseudomonadati</taxon>
        <taxon>Bacteroidota</taxon>
        <taxon>Flavobacteriia</taxon>
        <taxon>Flavobacteriales</taxon>
        <taxon>Flavobacteriaceae</taxon>
        <taxon>Paenimyroides</taxon>
    </lineage>
</organism>
<comment type="caution">
    <text evidence="2">The sequence shown here is derived from an EMBL/GenBank/DDBJ whole genome shotgun (WGS) entry which is preliminary data.</text>
</comment>
<dbReference type="RefSeq" id="WP_290362596.1">
    <property type="nucleotide sequence ID" value="NZ_JAUFQU010000001.1"/>
</dbReference>
<reference evidence="2" key="1">
    <citation type="journal article" date="2014" name="Int. J. Syst. Evol. Microbiol.">
        <title>Complete genome of a new Firmicutes species belonging to the dominant human colonic microbiota ('Ruminococcus bicirculans') reveals two chromosomes and a selective capacity to utilize plant glucans.</title>
        <authorList>
            <consortium name="NISC Comparative Sequencing Program"/>
            <person name="Wegmann U."/>
            <person name="Louis P."/>
            <person name="Goesmann A."/>
            <person name="Henrissat B."/>
            <person name="Duncan S.H."/>
            <person name="Flint H.J."/>
        </authorList>
    </citation>
    <scope>NUCLEOTIDE SEQUENCE</scope>
    <source>
        <strain evidence="2">CECT 7184</strain>
    </source>
</reference>
<dbReference type="EMBL" id="JAUFQU010000084">
    <property type="protein sequence ID" value="MDN3710357.1"/>
    <property type="molecule type" value="Genomic_DNA"/>
</dbReference>
<proteinExistence type="predicted"/>
<sequence>MPDTYADNLKIPTDLSINEPLDQTEPTNIADIDFYIYKSFQPGLYSYAVWTKKLRVVIVI</sequence>
<gene>
    <name evidence="1" type="ORF">QW060_05220</name>
    <name evidence="2" type="ORF">QW060_26190</name>
    <name evidence="3" type="ORF">QW060_26375</name>
</gene>
<protein>
    <submittedName>
        <fullName evidence="2">Uncharacterized protein</fullName>
    </submittedName>
</protein>
<evidence type="ECO:0000313" key="2">
    <source>
        <dbReference type="EMBL" id="MDN3710321.1"/>
    </source>
</evidence>
<evidence type="ECO:0000313" key="1">
    <source>
        <dbReference type="EMBL" id="MDN3706527.1"/>
    </source>
</evidence>
<accession>A0ABT8D1S2</accession>
<reference evidence="4" key="2">
    <citation type="journal article" date="2019" name="Int. J. Syst. Evol. Microbiol.">
        <title>The Global Catalogue of Microorganisms (GCM) 10K type strain sequencing project: providing services to taxonomists for standard genome sequencing and annotation.</title>
        <authorList>
            <consortium name="The Broad Institute Genomics Platform"/>
            <consortium name="The Broad Institute Genome Sequencing Center for Infectious Disease"/>
            <person name="Wu L."/>
            <person name="Ma J."/>
        </authorList>
    </citation>
    <scope>NUCLEOTIDE SEQUENCE [LARGE SCALE GENOMIC DNA]</scope>
    <source>
        <strain evidence="4">CECT 7184</strain>
    </source>
</reference>
<name>A0ABT8D1S2_9FLAO</name>
<dbReference type="EMBL" id="JAUFQU010000001">
    <property type="protein sequence ID" value="MDN3706527.1"/>
    <property type="molecule type" value="Genomic_DNA"/>
</dbReference>
<keyword evidence="4" id="KW-1185">Reference proteome</keyword>